<sequence>MLNFQDYDEELESLAEKEIEKAPCEAEIMKKTKFEAIRDVEHAAPADKFINDPGKHKFACIKKPCGNPDQDPWILVTDFATEKAKSGTPGTGCSAGKLAYGGLCYIPVTTLKSMDPPITEAVIDSSSSSLNIFISLIFFMTLMLK</sequence>
<proteinExistence type="predicted"/>
<dbReference type="GeneID" id="78774933"/>
<accession>A0A6A5H3L2</accession>
<dbReference type="AlphaFoldDB" id="A0A6A5H3L2"/>
<comment type="caution">
    <text evidence="1">The sequence shown here is derived from an EMBL/GenBank/DDBJ whole genome shotgun (WGS) entry which is preliminary data.</text>
</comment>
<dbReference type="EMBL" id="WUAV01000003">
    <property type="protein sequence ID" value="KAF1761569.1"/>
    <property type="molecule type" value="Genomic_DNA"/>
</dbReference>
<reference evidence="1 2" key="1">
    <citation type="submission" date="2019-12" db="EMBL/GenBank/DDBJ databases">
        <title>Chromosome-level assembly of the Caenorhabditis remanei genome.</title>
        <authorList>
            <person name="Teterina A.A."/>
            <person name="Willis J.H."/>
            <person name="Phillips P.C."/>
        </authorList>
    </citation>
    <scope>NUCLEOTIDE SEQUENCE [LARGE SCALE GENOMIC DNA]</scope>
    <source>
        <strain evidence="1 2">PX506</strain>
        <tissue evidence="1">Whole organism</tissue>
    </source>
</reference>
<name>A0A6A5H3L2_CAERE</name>
<dbReference type="Proteomes" id="UP000483820">
    <property type="component" value="Chromosome III"/>
</dbReference>
<evidence type="ECO:0000313" key="1">
    <source>
        <dbReference type="EMBL" id="KAF1761569.1"/>
    </source>
</evidence>
<organism evidence="1 2">
    <name type="scientific">Caenorhabditis remanei</name>
    <name type="common">Caenorhabditis vulgaris</name>
    <dbReference type="NCBI Taxonomy" id="31234"/>
    <lineage>
        <taxon>Eukaryota</taxon>
        <taxon>Metazoa</taxon>
        <taxon>Ecdysozoa</taxon>
        <taxon>Nematoda</taxon>
        <taxon>Chromadorea</taxon>
        <taxon>Rhabditida</taxon>
        <taxon>Rhabditina</taxon>
        <taxon>Rhabditomorpha</taxon>
        <taxon>Rhabditoidea</taxon>
        <taxon>Rhabditidae</taxon>
        <taxon>Peloderinae</taxon>
        <taxon>Caenorhabditis</taxon>
    </lineage>
</organism>
<dbReference type="RefSeq" id="XP_053587128.1">
    <property type="nucleotide sequence ID" value="XM_053727551.1"/>
</dbReference>
<dbReference type="CTD" id="78774933"/>
<protein>
    <submittedName>
        <fullName evidence="1">Uncharacterized protein</fullName>
    </submittedName>
</protein>
<dbReference type="KEGG" id="crq:GCK72_009825"/>
<gene>
    <name evidence="1" type="ORF">GCK72_009825</name>
</gene>
<evidence type="ECO:0000313" key="2">
    <source>
        <dbReference type="Proteomes" id="UP000483820"/>
    </source>
</evidence>